<evidence type="ECO:0000313" key="2">
    <source>
        <dbReference type="Proteomes" id="UP000790347"/>
    </source>
</evidence>
<accession>A0A922HJX7</accession>
<dbReference type="AlphaFoldDB" id="A0A922HJX7"/>
<dbReference type="EMBL" id="ASGP02000008">
    <property type="protein sequence ID" value="KAH9494148.1"/>
    <property type="molecule type" value="Genomic_DNA"/>
</dbReference>
<gene>
    <name evidence="1" type="ORF">DERF_014859</name>
</gene>
<comment type="caution">
    <text evidence="1">The sequence shown here is derived from an EMBL/GenBank/DDBJ whole genome shotgun (WGS) entry which is preliminary data.</text>
</comment>
<reference evidence="1" key="2">
    <citation type="journal article" date="2022" name="Res Sq">
        <title>Comparative Genomics Reveals Insights into the Divergent Evolution of Astigmatic Mites and Household Pest Adaptations.</title>
        <authorList>
            <person name="Xiong Q."/>
            <person name="Wan A.T.-Y."/>
            <person name="Liu X.-Y."/>
            <person name="Fung C.S.-H."/>
            <person name="Xiao X."/>
            <person name="Malainual N."/>
            <person name="Hou J."/>
            <person name="Wang L."/>
            <person name="Wang M."/>
            <person name="Yang K."/>
            <person name="Cui Y."/>
            <person name="Leung E."/>
            <person name="Nong W."/>
            <person name="Shin S.-K."/>
            <person name="Au S."/>
            <person name="Jeong K.Y."/>
            <person name="Chew F.T."/>
            <person name="Hui J."/>
            <person name="Leung T.F."/>
            <person name="Tungtrongchitr A."/>
            <person name="Zhong N."/>
            <person name="Liu Z."/>
            <person name="Tsui S."/>
        </authorList>
    </citation>
    <scope>NUCLEOTIDE SEQUENCE</scope>
    <source>
        <strain evidence="1">Derf</strain>
        <tissue evidence="1">Whole organism</tissue>
    </source>
</reference>
<dbReference type="Proteomes" id="UP000790347">
    <property type="component" value="Unassembled WGS sequence"/>
</dbReference>
<proteinExistence type="predicted"/>
<protein>
    <submittedName>
        <fullName evidence="1">Uncharacterized protein</fullName>
    </submittedName>
</protein>
<reference evidence="1" key="1">
    <citation type="submission" date="2013-05" db="EMBL/GenBank/DDBJ databases">
        <authorList>
            <person name="Yim A.K.Y."/>
            <person name="Chan T.F."/>
            <person name="Ji K.M."/>
            <person name="Liu X.Y."/>
            <person name="Zhou J.W."/>
            <person name="Li R.Q."/>
            <person name="Yang K.Y."/>
            <person name="Li J."/>
            <person name="Li M."/>
            <person name="Law P.T.W."/>
            <person name="Wu Y.L."/>
            <person name="Cai Z.L."/>
            <person name="Qin H."/>
            <person name="Bao Y."/>
            <person name="Leung R.K.K."/>
            <person name="Ng P.K.S."/>
            <person name="Zou J."/>
            <person name="Zhong X.J."/>
            <person name="Ran P.X."/>
            <person name="Zhong N.S."/>
            <person name="Liu Z.G."/>
            <person name="Tsui S.K.W."/>
        </authorList>
    </citation>
    <scope>NUCLEOTIDE SEQUENCE</scope>
    <source>
        <strain evidence="1">Derf</strain>
        <tissue evidence="1">Whole organism</tissue>
    </source>
</reference>
<keyword evidence="2" id="KW-1185">Reference proteome</keyword>
<sequence length="62" mass="7420">MERKQQQQCSHPLIEFKHNLINKFRYFAKKNLYGTFDSQPFIFNGWLAPEIGGFSTFKQHLI</sequence>
<evidence type="ECO:0000313" key="1">
    <source>
        <dbReference type="EMBL" id="KAH9494148.1"/>
    </source>
</evidence>
<organism evidence="1 2">
    <name type="scientific">Dermatophagoides farinae</name>
    <name type="common">American house dust mite</name>
    <dbReference type="NCBI Taxonomy" id="6954"/>
    <lineage>
        <taxon>Eukaryota</taxon>
        <taxon>Metazoa</taxon>
        <taxon>Ecdysozoa</taxon>
        <taxon>Arthropoda</taxon>
        <taxon>Chelicerata</taxon>
        <taxon>Arachnida</taxon>
        <taxon>Acari</taxon>
        <taxon>Acariformes</taxon>
        <taxon>Sarcoptiformes</taxon>
        <taxon>Astigmata</taxon>
        <taxon>Psoroptidia</taxon>
        <taxon>Analgoidea</taxon>
        <taxon>Pyroglyphidae</taxon>
        <taxon>Dermatophagoidinae</taxon>
        <taxon>Dermatophagoides</taxon>
    </lineage>
</organism>
<name>A0A922HJX7_DERFA</name>